<dbReference type="AlphaFoldDB" id="A0A068UFB8"/>
<dbReference type="GO" id="GO:0045492">
    <property type="term" value="P:xylan biosynthetic process"/>
    <property type="evidence" value="ECO:0007669"/>
    <property type="project" value="TreeGrafter"/>
</dbReference>
<evidence type="ECO:0000256" key="7">
    <source>
        <dbReference type="ARBA" id="ARBA00023180"/>
    </source>
</evidence>
<evidence type="ECO:0000313" key="11">
    <source>
        <dbReference type="Proteomes" id="UP000295252"/>
    </source>
</evidence>
<keyword evidence="6 8" id="KW-0472">Membrane</keyword>
<dbReference type="InParanoid" id="A0A068UFB8"/>
<gene>
    <name evidence="10" type="ORF">GSCOC_T00023088001</name>
</gene>
<feature type="domain" description="Cas1p 10 TM acyl transferase" evidence="9">
    <location>
        <begin position="99"/>
        <end position="185"/>
    </location>
</feature>
<evidence type="ECO:0000256" key="2">
    <source>
        <dbReference type="ARBA" id="ARBA00010666"/>
    </source>
</evidence>
<dbReference type="Proteomes" id="UP000295252">
    <property type="component" value="Chromosome XI"/>
</dbReference>
<dbReference type="GO" id="GO:0016020">
    <property type="term" value="C:membrane"/>
    <property type="evidence" value="ECO:0007669"/>
    <property type="project" value="UniProtKB-SubCell"/>
</dbReference>
<protein>
    <recommendedName>
        <fullName evidence="9">Cas1p 10 TM acyl transferase domain-containing protein</fullName>
    </recommendedName>
</protein>
<dbReference type="PhylomeDB" id="A0A068UFB8"/>
<evidence type="ECO:0000256" key="6">
    <source>
        <dbReference type="ARBA" id="ARBA00023136"/>
    </source>
</evidence>
<dbReference type="GO" id="GO:0005794">
    <property type="term" value="C:Golgi apparatus"/>
    <property type="evidence" value="ECO:0007669"/>
    <property type="project" value="UniProtKB-ARBA"/>
</dbReference>
<dbReference type="InterPro" id="IPR012419">
    <property type="entry name" value="Cas1_AcylTrans_dom"/>
</dbReference>
<keyword evidence="4 8" id="KW-0812">Transmembrane</keyword>
<proteinExistence type="inferred from homology"/>
<dbReference type="OrthoDB" id="1932925at2759"/>
<name>A0A068UFB8_COFCA</name>
<dbReference type="Pfam" id="PF07779">
    <property type="entry name" value="Cas1_AcylT"/>
    <property type="match status" value="1"/>
</dbReference>
<evidence type="ECO:0000256" key="3">
    <source>
        <dbReference type="ARBA" id="ARBA00022679"/>
    </source>
</evidence>
<comment type="subcellular location">
    <subcellularLocation>
        <location evidence="1">Membrane</location>
        <topology evidence="1">Multi-pass membrane protein</topology>
    </subcellularLocation>
</comment>
<accession>A0A068UFB8</accession>
<comment type="similarity">
    <text evidence="2">Belongs to the PC-esterase family. CASD1 subfamily.</text>
</comment>
<feature type="transmembrane region" description="Helical" evidence="8">
    <location>
        <begin position="12"/>
        <end position="29"/>
    </location>
</feature>
<evidence type="ECO:0000313" key="10">
    <source>
        <dbReference type="EMBL" id="CDP06313.1"/>
    </source>
</evidence>
<dbReference type="EMBL" id="HG739105">
    <property type="protein sequence ID" value="CDP06313.1"/>
    <property type="molecule type" value="Genomic_DNA"/>
</dbReference>
<evidence type="ECO:0000256" key="5">
    <source>
        <dbReference type="ARBA" id="ARBA00022989"/>
    </source>
</evidence>
<dbReference type="GO" id="GO:0016407">
    <property type="term" value="F:acetyltransferase activity"/>
    <property type="evidence" value="ECO:0007669"/>
    <property type="project" value="TreeGrafter"/>
</dbReference>
<organism evidence="10 11">
    <name type="scientific">Coffea canephora</name>
    <name type="common">Robusta coffee</name>
    <dbReference type="NCBI Taxonomy" id="49390"/>
    <lineage>
        <taxon>Eukaryota</taxon>
        <taxon>Viridiplantae</taxon>
        <taxon>Streptophyta</taxon>
        <taxon>Embryophyta</taxon>
        <taxon>Tracheophyta</taxon>
        <taxon>Spermatophyta</taxon>
        <taxon>Magnoliopsida</taxon>
        <taxon>eudicotyledons</taxon>
        <taxon>Gunneridae</taxon>
        <taxon>Pentapetalae</taxon>
        <taxon>asterids</taxon>
        <taxon>lamiids</taxon>
        <taxon>Gentianales</taxon>
        <taxon>Rubiaceae</taxon>
        <taxon>Ixoroideae</taxon>
        <taxon>Gardenieae complex</taxon>
        <taxon>Bertiereae - Coffeeae clade</taxon>
        <taxon>Coffeeae</taxon>
        <taxon>Coffea</taxon>
    </lineage>
</organism>
<dbReference type="Gramene" id="CDP06313">
    <property type="protein sequence ID" value="CDP06313"/>
    <property type="gene ID" value="GSCOC_T00023088001"/>
</dbReference>
<keyword evidence="3" id="KW-0808">Transferase</keyword>
<evidence type="ECO:0000259" key="9">
    <source>
        <dbReference type="Pfam" id="PF07779"/>
    </source>
</evidence>
<keyword evidence="7" id="KW-0325">Glycoprotein</keyword>
<evidence type="ECO:0000256" key="1">
    <source>
        <dbReference type="ARBA" id="ARBA00004141"/>
    </source>
</evidence>
<dbReference type="GO" id="GO:0009834">
    <property type="term" value="P:plant-type secondary cell wall biogenesis"/>
    <property type="evidence" value="ECO:0007669"/>
    <property type="project" value="TreeGrafter"/>
</dbReference>
<feature type="transmembrane region" description="Helical" evidence="8">
    <location>
        <begin position="140"/>
        <end position="155"/>
    </location>
</feature>
<evidence type="ECO:0000256" key="8">
    <source>
        <dbReference type="SAM" id="Phobius"/>
    </source>
</evidence>
<sequence>MAVAAGPVTPGEVSFLLGVIPVIVAWIYAERLEYKKSSSPSKVHSDNNLVEMESQTIKEDDRAVLLEGGLTKSPSVKLSSSSIKTNLIRFLTMEDSFLLDNRATLRAMSEMGGILIYFYMCDRTNLFADSTKSYNRDLFLFLYILLIIASAMTSLKKHHDKSAFSGKTLLYLNRHQTEEWKGWMQASTSALCTCNAVLDCMQRMFLNLSLSFFHYSP</sequence>
<dbReference type="PANTHER" id="PTHR13533:SF1">
    <property type="entry name" value="N-ACETYLNEURAMINATE 9-O-ACETYLTRANSFERASE"/>
    <property type="match status" value="1"/>
</dbReference>
<dbReference type="GO" id="GO:0010411">
    <property type="term" value="P:xyloglucan metabolic process"/>
    <property type="evidence" value="ECO:0007669"/>
    <property type="project" value="TreeGrafter"/>
</dbReference>
<dbReference type="PANTHER" id="PTHR13533">
    <property type="entry name" value="N-ACETYLNEURAMINATE 9-O-ACETYLTRANSFERASE"/>
    <property type="match status" value="1"/>
</dbReference>
<reference evidence="11" key="1">
    <citation type="journal article" date="2014" name="Science">
        <title>The coffee genome provides insight into the convergent evolution of caffeine biosynthesis.</title>
        <authorList>
            <person name="Denoeud F."/>
            <person name="Carretero-Paulet L."/>
            <person name="Dereeper A."/>
            <person name="Droc G."/>
            <person name="Guyot R."/>
            <person name="Pietrella M."/>
            <person name="Zheng C."/>
            <person name="Alberti A."/>
            <person name="Anthony F."/>
            <person name="Aprea G."/>
            <person name="Aury J.M."/>
            <person name="Bento P."/>
            <person name="Bernard M."/>
            <person name="Bocs S."/>
            <person name="Campa C."/>
            <person name="Cenci A."/>
            <person name="Combes M.C."/>
            <person name="Crouzillat D."/>
            <person name="Da Silva C."/>
            <person name="Daddiego L."/>
            <person name="De Bellis F."/>
            <person name="Dussert S."/>
            <person name="Garsmeur O."/>
            <person name="Gayraud T."/>
            <person name="Guignon V."/>
            <person name="Jahn K."/>
            <person name="Jamilloux V."/>
            <person name="Joet T."/>
            <person name="Labadie K."/>
            <person name="Lan T."/>
            <person name="Leclercq J."/>
            <person name="Lepelley M."/>
            <person name="Leroy T."/>
            <person name="Li L.T."/>
            <person name="Librado P."/>
            <person name="Lopez L."/>
            <person name="Munoz A."/>
            <person name="Noel B."/>
            <person name="Pallavicini A."/>
            <person name="Perrotta G."/>
            <person name="Poncet V."/>
            <person name="Pot D."/>
            <person name="Priyono X."/>
            <person name="Rigoreau M."/>
            <person name="Rouard M."/>
            <person name="Rozas J."/>
            <person name="Tranchant-Dubreuil C."/>
            <person name="VanBuren R."/>
            <person name="Zhang Q."/>
            <person name="Andrade A.C."/>
            <person name="Argout X."/>
            <person name="Bertrand B."/>
            <person name="de Kochko A."/>
            <person name="Graziosi G."/>
            <person name="Henry R.J."/>
            <person name="Jayarama X."/>
            <person name="Ming R."/>
            <person name="Nagai C."/>
            <person name="Rounsley S."/>
            <person name="Sankoff D."/>
            <person name="Giuliano G."/>
            <person name="Albert V.A."/>
            <person name="Wincker P."/>
            <person name="Lashermes P."/>
        </authorList>
    </citation>
    <scope>NUCLEOTIDE SEQUENCE [LARGE SCALE GENOMIC DNA]</scope>
    <source>
        <strain evidence="11">cv. DH200-94</strain>
    </source>
</reference>
<keyword evidence="11" id="KW-1185">Reference proteome</keyword>
<evidence type="ECO:0000256" key="4">
    <source>
        <dbReference type="ARBA" id="ARBA00022692"/>
    </source>
</evidence>
<dbReference type="OMA" id="HTDESAF"/>
<keyword evidence="5 8" id="KW-1133">Transmembrane helix</keyword>